<accession>A0A847HE41</accession>
<evidence type="ECO:0000313" key="2">
    <source>
        <dbReference type="Proteomes" id="UP000523614"/>
    </source>
</evidence>
<dbReference type="EMBL" id="JAAYYP010000453">
    <property type="protein sequence ID" value="NLF92121.1"/>
    <property type="molecule type" value="Genomic_DNA"/>
</dbReference>
<evidence type="ECO:0000313" key="1">
    <source>
        <dbReference type="EMBL" id="NLF92121.1"/>
    </source>
</evidence>
<protein>
    <submittedName>
        <fullName evidence="1">PhoH family protein</fullName>
    </submittedName>
</protein>
<dbReference type="AlphaFoldDB" id="A0A847HE41"/>
<feature type="non-terminal residue" evidence="1">
    <location>
        <position position="1"/>
    </location>
</feature>
<organism evidence="1 2">
    <name type="scientific">Corynebacterium marinum</name>
    <dbReference type="NCBI Taxonomy" id="349751"/>
    <lineage>
        <taxon>Bacteria</taxon>
        <taxon>Bacillati</taxon>
        <taxon>Actinomycetota</taxon>
        <taxon>Actinomycetes</taxon>
        <taxon>Mycobacteriales</taxon>
        <taxon>Corynebacteriaceae</taxon>
        <taxon>Corynebacterium</taxon>
    </lineage>
</organism>
<dbReference type="Proteomes" id="UP000523614">
    <property type="component" value="Unassembled WGS sequence"/>
</dbReference>
<proteinExistence type="predicted"/>
<reference evidence="1 2" key="1">
    <citation type="journal article" date="2020" name="Biotechnol. Biofuels">
        <title>New insights from the biogas microbiome by comprehensive genome-resolved metagenomics of nearly 1600 species originating from multiple anaerobic digesters.</title>
        <authorList>
            <person name="Campanaro S."/>
            <person name="Treu L."/>
            <person name="Rodriguez-R L.M."/>
            <person name="Kovalovszki A."/>
            <person name="Ziels R.M."/>
            <person name="Maus I."/>
            <person name="Zhu X."/>
            <person name="Kougias P.G."/>
            <person name="Basile A."/>
            <person name="Luo G."/>
            <person name="Schluter A."/>
            <person name="Konstantinidis K.T."/>
            <person name="Angelidaki I."/>
        </authorList>
    </citation>
    <scope>NUCLEOTIDE SEQUENCE [LARGE SCALE GENOMIC DNA]</scope>
    <source>
        <strain evidence="1">AS06rmzACSIP_235</strain>
    </source>
</reference>
<gene>
    <name evidence="1" type="ORF">GX570_12395</name>
</gene>
<dbReference type="GO" id="GO:0005524">
    <property type="term" value="F:ATP binding"/>
    <property type="evidence" value="ECO:0007669"/>
    <property type="project" value="InterPro"/>
</dbReference>
<comment type="caution">
    <text evidence="1">The sequence shown here is derived from an EMBL/GenBank/DDBJ whole genome shotgun (WGS) entry which is preliminary data.</text>
</comment>
<name>A0A847HE41_9CORY</name>
<sequence length="41" mass="4681">HILRGVEGIHFAELSSKDVVRHSLVGRIVDAYDSYEENIQQ</sequence>